<name>A0AAV0CT35_9ASTE</name>
<reference evidence="2" key="1">
    <citation type="submission" date="2022-07" db="EMBL/GenBank/DDBJ databases">
        <authorList>
            <person name="Macas J."/>
            <person name="Novak P."/>
            <person name="Neumann P."/>
        </authorList>
    </citation>
    <scope>NUCLEOTIDE SEQUENCE</scope>
</reference>
<dbReference type="EMBL" id="CAMAPF010000049">
    <property type="protein sequence ID" value="CAH9085012.1"/>
    <property type="molecule type" value="Genomic_DNA"/>
</dbReference>
<keyword evidence="3" id="KW-1185">Reference proteome</keyword>
<proteinExistence type="predicted"/>
<feature type="region of interest" description="Disordered" evidence="1">
    <location>
        <begin position="18"/>
        <end position="122"/>
    </location>
</feature>
<evidence type="ECO:0000313" key="2">
    <source>
        <dbReference type="EMBL" id="CAH9085012.1"/>
    </source>
</evidence>
<protein>
    <submittedName>
        <fullName evidence="2">Uncharacterized protein</fullName>
    </submittedName>
</protein>
<evidence type="ECO:0000313" key="3">
    <source>
        <dbReference type="Proteomes" id="UP001152523"/>
    </source>
</evidence>
<feature type="compositionally biased region" description="Basic and acidic residues" evidence="1">
    <location>
        <begin position="113"/>
        <end position="122"/>
    </location>
</feature>
<gene>
    <name evidence="2" type="ORF">CEPIT_LOCUS9135</name>
</gene>
<evidence type="ECO:0000256" key="1">
    <source>
        <dbReference type="SAM" id="MobiDB-lite"/>
    </source>
</evidence>
<organism evidence="2 3">
    <name type="scientific">Cuscuta epithymum</name>
    <dbReference type="NCBI Taxonomy" id="186058"/>
    <lineage>
        <taxon>Eukaryota</taxon>
        <taxon>Viridiplantae</taxon>
        <taxon>Streptophyta</taxon>
        <taxon>Embryophyta</taxon>
        <taxon>Tracheophyta</taxon>
        <taxon>Spermatophyta</taxon>
        <taxon>Magnoliopsida</taxon>
        <taxon>eudicotyledons</taxon>
        <taxon>Gunneridae</taxon>
        <taxon>Pentapetalae</taxon>
        <taxon>asterids</taxon>
        <taxon>lamiids</taxon>
        <taxon>Solanales</taxon>
        <taxon>Convolvulaceae</taxon>
        <taxon>Cuscuteae</taxon>
        <taxon>Cuscuta</taxon>
        <taxon>Cuscuta subgen. Cuscuta</taxon>
    </lineage>
</organism>
<comment type="caution">
    <text evidence="2">The sequence shown here is derived from an EMBL/GenBank/DDBJ whole genome shotgun (WGS) entry which is preliminary data.</text>
</comment>
<accession>A0AAV0CT35</accession>
<feature type="compositionally biased region" description="Basic and acidic residues" evidence="1">
    <location>
        <begin position="45"/>
        <end position="63"/>
    </location>
</feature>
<dbReference type="AlphaFoldDB" id="A0AAV0CT35"/>
<dbReference type="Proteomes" id="UP001152523">
    <property type="component" value="Unassembled WGS sequence"/>
</dbReference>
<feature type="compositionally biased region" description="Basic and acidic residues" evidence="1">
    <location>
        <begin position="74"/>
        <end position="91"/>
    </location>
</feature>
<sequence>MYEEGLVLEKRFGLSLKAGSGVKTSPRGKNKWMVGEGSFSGRNSQEWENKGSDGRAQGDKEDTVVSGSGSTKEVVLKHTEESSGEQKRIHIWEAGTSQEQGGRDGTGCLDGTKNGEETGLER</sequence>